<dbReference type="InterPro" id="IPR005467">
    <property type="entry name" value="His_kinase_dom"/>
</dbReference>
<accession>A0A4Q7J2B7</accession>
<dbReference type="SMART" id="SM00387">
    <property type="entry name" value="HATPase_c"/>
    <property type="match status" value="1"/>
</dbReference>
<keyword evidence="4" id="KW-1003">Cell membrane</keyword>
<evidence type="ECO:0000256" key="11">
    <source>
        <dbReference type="SAM" id="Phobius"/>
    </source>
</evidence>
<dbReference type="GO" id="GO:0005886">
    <property type="term" value="C:plasma membrane"/>
    <property type="evidence" value="ECO:0007669"/>
    <property type="project" value="UniProtKB-SubCell"/>
</dbReference>
<comment type="subcellular location">
    <subcellularLocation>
        <location evidence="2">Cell membrane</location>
        <topology evidence="2">Multi-pass membrane protein</topology>
    </subcellularLocation>
</comment>
<dbReference type="GO" id="GO:0005524">
    <property type="term" value="F:ATP binding"/>
    <property type="evidence" value="ECO:0007669"/>
    <property type="project" value="UniProtKB-KW"/>
</dbReference>
<evidence type="ECO:0000256" key="2">
    <source>
        <dbReference type="ARBA" id="ARBA00004651"/>
    </source>
</evidence>
<dbReference type="SUPFAM" id="SSF47384">
    <property type="entry name" value="Homodimeric domain of signal transducing histidine kinase"/>
    <property type="match status" value="1"/>
</dbReference>
<dbReference type="InterPro" id="IPR036890">
    <property type="entry name" value="HATPase_C_sf"/>
</dbReference>
<dbReference type="GO" id="GO:0000155">
    <property type="term" value="F:phosphorelay sensor kinase activity"/>
    <property type="evidence" value="ECO:0007669"/>
    <property type="project" value="InterPro"/>
</dbReference>
<protein>
    <recommendedName>
        <fullName evidence="3">histidine kinase</fullName>
        <ecNumber evidence="3">2.7.13.3</ecNumber>
    </recommendedName>
</protein>
<keyword evidence="8 13" id="KW-0418">Kinase</keyword>
<sequence>MTALGLTLLAWVAIASDASEGRARLDGEVRRVVDAVSRQVGIGGDAIATADVNADPLNTRCPEFAVLPAAGTEQFVGHRSARRCVSDRTPDAAMLSALATEAVRARNLVTGYRAGVDDSLVYTAALPLENQRGEPVGAVVAVADAGAEQDRHVGFATLVIGGCVLVVAAVAAGAFLLARRSVGPAAAALGQQEELLDGIAHDLRNPVSALRTTAQAAQSNPAEQAGLLPTVVRLSAAMGSIIEVLLRRARLVAGIEKLDRQRLWLDQLVEGVVDDTPAGGATVTVTAAPTMVDAEPALLRRAVANLLENALRHGHQPGALSVVHITVLDGRVIVADQGPGVAESVVETMFDRFSSGGGSSGLGLSIVRWVAQVHGGTLRVYNRDEGGAIFELALPVSAP</sequence>
<evidence type="ECO:0000256" key="5">
    <source>
        <dbReference type="ARBA" id="ARBA00022553"/>
    </source>
</evidence>
<dbReference type="Gene3D" id="1.10.287.130">
    <property type="match status" value="1"/>
</dbReference>
<keyword evidence="14" id="KW-1185">Reference proteome</keyword>
<keyword evidence="9" id="KW-0067">ATP-binding</keyword>
<keyword evidence="11" id="KW-0812">Transmembrane</keyword>
<keyword evidence="5" id="KW-0597">Phosphoprotein</keyword>
<reference evidence="13 14" key="1">
    <citation type="submission" date="2019-02" db="EMBL/GenBank/DDBJ databases">
        <title>Draft genome sequence of Amycolatopsis sp. 8-3EHSu isolated from roots of Suaeda maritima.</title>
        <authorList>
            <person name="Duangmal K."/>
            <person name="Chantavorakit T."/>
        </authorList>
    </citation>
    <scope>NUCLEOTIDE SEQUENCE [LARGE SCALE GENOMIC DNA]</scope>
    <source>
        <strain evidence="13 14">8-3EHSu</strain>
    </source>
</reference>
<organism evidence="13 14">
    <name type="scientific">Amycolatopsis suaedae</name>
    <dbReference type="NCBI Taxonomy" id="2510978"/>
    <lineage>
        <taxon>Bacteria</taxon>
        <taxon>Bacillati</taxon>
        <taxon>Actinomycetota</taxon>
        <taxon>Actinomycetes</taxon>
        <taxon>Pseudonocardiales</taxon>
        <taxon>Pseudonocardiaceae</taxon>
        <taxon>Amycolatopsis</taxon>
    </lineage>
</organism>
<keyword evidence="6" id="KW-0808">Transferase</keyword>
<evidence type="ECO:0000259" key="12">
    <source>
        <dbReference type="PROSITE" id="PS50109"/>
    </source>
</evidence>
<name>A0A4Q7J2B7_9PSEU</name>
<evidence type="ECO:0000256" key="4">
    <source>
        <dbReference type="ARBA" id="ARBA00022475"/>
    </source>
</evidence>
<dbReference type="Pfam" id="PF02518">
    <property type="entry name" value="HATPase_c"/>
    <property type="match status" value="1"/>
</dbReference>
<keyword evidence="11" id="KW-0472">Membrane</keyword>
<evidence type="ECO:0000256" key="8">
    <source>
        <dbReference type="ARBA" id="ARBA00022777"/>
    </source>
</evidence>
<dbReference type="PROSITE" id="PS50109">
    <property type="entry name" value="HIS_KIN"/>
    <property type="match status" value="1"/>
</dbReference>
<dbReference type="PRINTS" id="PR00344">
    <property type="entry name" value="BCTRLSENSOR"/>
</dbReference>
<dbReference type="EMBL" id="SFCC01000012">
    <property type="protein sequence ID" value="RZQ61580.1"/>
    <property type="molecule type" value="Genomic_DNA"/>
</dbReference>
<gene>
    <name evidence="13" type="ORF">EWH70_24535</name>
</gene>
<evidence type="ECO:0000256" key="3">
    <source>
        <dbReference type="ARBA" id="ARBA00012438"/>
    </source>
</evidence>
<feature type="transmembrane region" description="Helical" evidence="11">
    <location>
        <begin position="155"/>
        <end position="178"/>
    </location>
</feature>
<keyword evidence="11" id="KW-1133">Transmembrane helix</keyword>
<evidence type="ECO:0000256" key="6">
    <source>
        <dbReference type="ARBA" id="ARBA00022679"/>
    </source>
</evidence>
<evidence type="ECO:0000256" key="7">
    <source>
        <dbReference type="ARBA" id="ARBA00022741"/>
    </source>
</evidence>
<dbReference type="AlphaFoldDB" id="A0A4Q7J2B7"/>
<comment type="caution">
    <text evidence="13">The sequence shown here is derived from an EMBL/GenBank/DDBJ whole genome shotgun (WGS) entry which is preliminary data.</text>
</comment>
<evidence type="ECO:0000313" key="13">
    <source>
        <dbReference type="EMBL" id="RZQ61580.1"/>
    </source>
</evidence>
<dbReference type="EC" id="2.7.13.3" evidence="3"/>
<dbReference type="CDD" id="cd00075">
    <property type="entry name" value="HATPase"/>
    <property type="match status" value="1"/>
</dbReference>
<dbReference type="CDD" id="cd00082">
    <property type="entry name" value="HisKA"/>
    <property type="match status" value="1"/>
</dbReference>
<dbReference type="InterPro" id="IPR036097">
    <property type="entry name" value="HisK_dim/P_sf"/>
</dbReference>
<dbReference type="OrthoDB" id="5012372at2"/>
<keyword evidence="10" id="KW-0902">Two-component regulatory system</keyword>
<feature type="domain" description="Histidine kinase" evidence="12">
    <location>
        <begin position="198"/>
        <end position="398"/>
    </location>
</feature>
<dbReference type="InterPro" id="IPR004358">
    <property type="entry name" value="Sig_transdc_His_kin-like_C"/>
</dbReference>
<dbReference type="InterPro" id="IPR050980">
    <property type="entry name" value="2C_sensor_his_kinase"/>
</dbReference>
<evidence type="ECO:0000313" key="14">
    <source>
        <dbReference type="Proteomes" id="UP000292003"/>
    </source>
</evidence>
<dbReference type="SMART" id="SM00388">
    <property type="entry name" value="HisKA"/>
    <property type="match status" value="1"/>
</dbReference>
<dbReference type="Pfam" id="PF00512">
    <property type="entry name" value="HisKA"/>
    <property type="match status" value="1"/>
</dbReference>
<keyword evidence="7" id="KW-0547">Nucleotide-binding</keyword>
<dbReference type="PANTHER" id="PTHR44936">
    <property type="entry name" value="SENSOR PROTEIN CREC"/>
    <property type="match status" value="1"/>
</dbReference>
<dbReference type="SUPFAM" id="SSF55874">
    <property type="entry name" value="ATPase domain of HSP90 chaperone/DNA topoisomerase II/histidine kinase"/>
    <property type="match status" value="1"/>
</dbReference>
<comment type="catalytic activity">
    <reaction evidence="1">
        <text>ATP + protein L-histidine = ADP + protein N-phospho-L-histidine.</text>
        <dbReference type="EC" id="2.7.13.3"/>
    </reaction>
</comment>
<dbReference type="Proteomes" id="UP000292003">
    <property type="component" value="Unassembled WGS sequence"/>
</dbReference>
<dbReference type="PANTHER" id="PTHR44936:SF10">
    <property type="entry name" value="SENSOR PROTEIN RSTB"/>
    <property type="match status" value="1"/>
</dbReference>
<evidence type="ECO:0000256" key="10">
    <source>
        <dbReference type="ARBA" id="ARBA00023012"/>
    </source>
</evidence>
<evidence type="ECO:0000256" key="1">
    <source>
        <dbReference type="ARBA" id="ARBA00000085"/>
    </source>
</evidence>
<dbReference type="Gene3D" id="3.30.565.10">
    <property type="entry name" value="Histidine kinase-like ATPase, C-terminal domain"/>
    <property type="match status" value="1"/>
</dbReference>
<dbReference type="InterPro" id="IPR003594">
    <property type="entry name" value="HATPase_dom"/>
</dbReference>
<evidence type="ECO:0000256" key="9">
    <source>
        <dbReference type="ARBA" id="ARBA00022840"/>
    </source>
</evidence>
<dbReference type="InterPro" id="IPR003661">
    <property type="entry name" value="HisK_dim/P_dom"/>
</dbReference>
<proteinExistence type="predicted"/>